<dbReference type="RefSeq" id="WP_245943381.1">
    <property type="nucleotide sequence ID" value="NZ_QKTX01000007.1"/>
</dbReference>
<organism evidence="1 2">
    <name type="scientific">Algoriphagus aquaeductus</name>
    <dbReference type="NCBI Taxonomy" id="475299"/>
    <lineage>
        <taxon>Bacteria</taxon>
        <taxon>Pseudomonadati</taxon>
        <taxon>Bacteroidota</taxon>
        <taxon>Cytophagia</taxon>
        <taxon>Cytophagales</taxon>
        <taxon>Cyclobacteriaceae</taxon>
        <taxon>Algoriphagus</taxon>
    </lineage>
</organism>
<accession>A0A326S0N3</accession>
<reference evidence="1 2" key="1">
    <citation type="submission" date="2018-06" db="EMBL/GenBank/DDBJ databases">
        <title>Genomic Encyclopedia of Archaeal and Bacterial Type Strains, Phase II (KMG-II): from individual species to whole genera.</title>
        <authorList>
            <person name="Goeker M."/>
        </authorList>
    </citation>
    <scope>NUCLEOTIDE SEQUENCE [LARGE SCALE GENOMIC DNA]</scope>
    <source>
        <strain evidence="1 2">T4</strain>
    </source>
</reference>
<sequence length="187" mass="22219">MNKIFPLSTEYLTPSRSIEILTLINQKESRLVYVYNFEGIHFRFFDSILSLITFFEQGIEPEISFLTEQELDKFLEGFGLGDLSTELNLKLNYRYRDAGNYKQFGSVIFSNENRLSIEEATQLIREKLISEEFFVPKNWNLPPLHFHPHDPELDHDYHEFESWEETCEKANDPREAGVFLQEIQRRN</sequence>
<comment type="caution">
    <text evidence="1">The sequence shown here is derived from an EMBL/GenBank/DDBJ whole genome shotgun (WGS) entry which is preliminary data.</text>
</comment>
<proteinExistence type="predicted"/>
<name>A0A326S0N3_9BACT</name>
<dbReference type="EMBL" id="QKTX01000007">
    <property type="protein sequence ID" value="PZV83146.1"/>
    <property type="molecule type" value="Genomic_DNA"/>
</dbReference>
<evidence type="ECO:0000313" key="1">
    <source>
        <dbReference type="EMBL" id="PZV83146.1"/>
    </source>
</evidence>
<protein>
    <submittedName>
        <fullName evidence="1">Uncharacterized protein</fullName>
    </submittedName>
</protein>
<dbReference type="AlphaFoldDB" id="A0A326S0N3"/>
<dbReference type="Proteomes" id="UP000248917">
    <property type="component" value="Unassembled WGS sequence"/>
</dbReference>
<keyword evidence="2" id="KW-1185">Reference proteome</keyword>
<evidence type="ECO:0000313" key="2">
    <source>
        <dbReference type="Proteomes" id="UP000248917"/>
    </source>
</evidence>
<gene>
    <name evidence="1" type="ORF">CLV31_10798</name>
</gene>